<accession>A0A1X7A269</accession>
<gene>
    <name evidence="1" type="ORF">ROA7450_03671</name>
</gene>
<evidence type="ECO:0000313" key="1">
    <source>
        <dbReference type="EMBL" id="SLN68497.1"/>
    </source>
</evidence>
<reference evidence="1 2" key="1">
    <citation type="submission" date="2017-03" db="EMBL/GenBank/DDBJ databases">
        <authorList>
            <person name="Afonso C.L."/>
            <person name="Miller P.J."/>
            <person name="Scott M.A."/>
            <person name="Spackman E."/>
            <person name="Goraichik I."/>
            <person name="Dimitrov K.M."/>
            <person name="Suarez D.L."/>
            <person name="Swayne D.E."/>
        </authorList>
    </citation>
    <scope>NUCLEOTIDE SEQUENCE [LARGE SCALE GENOMIC DNA]</scope>
    <source>
        <strain evidence="1 2">CECT 7450</strain>
    </source>
</reference>
<organism evidence="1 2">
    <name type="scientific">Roseovarius albus</name>
    <dbReference type="NCBI Taxonomy" id="1247867"/>
    <lineage>
        <taxon>Bacteria</taxon>
        <taxon>Pseudomonadati</taxon>
        <taxon>Pseudomonadota</taxon>
        <taxon>Alphaproteobacteria</taxon>
        <taxon>Rhodobacterales</taxon>
        <taxon>Roseobacteraceae</taxon>
        <taxon>Roseovarius</taxon>
    </lineage>
</organism>
<dbReference type="RefSeq" id="WP_143534524.1">
    <property type="nucleotide sequence ID" value="NZ_FWFX01000015.1"/>
</dbReference>
<dbReference type="Proteomes" id="UP000193061">
    <property type="component" value="Unassembled WGS sequence"/>
</dbReference>
<name>A0A1X7A269_9RHOB</name>
<protein>
    <submittedName>
        <fullName evidence="1">Uncharacterized protein</fullName>
    </submittedName>
</protein>
<sequence length="226" mass="26009">MKLPAMVPIKSIIVAPGQEIVEGQTVALLDQDFMELEIKNLRRSILVGSSLRHCLLDSTAAEFTTFLPNDLDAESQLQMRAAIKDCQLTHQENIQQQQRLKTIRDRQKTRLGLLEHRATLAFSLTSKIEEKAATAIEFALEQERLTHQLEQLEFELVALDTSQQRELLTRGKTLEQEVVQYRRHLAILQRYSKKHAFNHPSQVKFFECATLACHKVFCTKPPLFRC</sequence>
<dbReference type="AlphaFoldDB" id="A0A1X7A269"/>
<evidence type="ECO:0000313" key="2">
    <source>
        <dbReference type="Proteomes" id="UP000193061"/>
    </source>
</evidence>
<keyword evidence="2" id="KW-1185">Reference proteome</keyword>
<proteinExistence type="predicted"/>
<dbReference type="EMBL" id="FWFX01000015">
    <property type="protein sequence ID" value="SLN68497.1"/>
    <property type="molecule type" value="Genomic_DNA"/>
</dbReference>
<dbReference type="OrthoDB" id="7866720at2"/>